<dbReference type="SUPFAM" id="SSF47473">
    <property type="entry name" value="EF-hand"/>
    <property type="match status" value="1"/>
</dbReference>
<keyword evidence="2" id="KW-0677">Repeat</keyword>
<dbReference type="Gene3D" id="1.10.238.10">
    <property type="entry name" value="EF-hand"/>
    <property type="match status" value="2"/>
</dbReference>
<evidence type="ECO:0000256" key="3">
    <source>
        <dbReference type="ARBA" id="ARBA00022837"/>
    </source>
</evidence>
<protein>
    <recommendedName>
        <fullName evidence="4">EF-hand domain-containing protein</fullName>
    </recommendedName>
</protein>
<dbReference type="CDD" id="cd00051">
    <property type="entry name" value="EFh"/>
    <property type="match status" value="2"/>
</dbReference>
<feature type="domain" description="EF-hand" evidence="4">
    <location>
        <begin position="93"/>
        <end position="128"/>
    </location>
</feature>
<dbReference type="PROSITE" id="PS50222">
    <property type="entry name" value="EF_HAND_2"/>
    <property type="match status" value="4"/>
</dbReference>
<organism evidence="5 6">
    <name type="scientific">Porites lobata</name>
    <dbReference type="NCBI Taxonomy" id="104759"/>
    <lineage>
        <taxon>Eukaryota</taxon>
        <taxon>Metazoa</taxon>
        <taxon>Cnidaria</taxon>
        <taxon>Anthozoa</taxon>
        <taxon>Hexacorallia</taxon>
        <taxon>Scleractinia</taxon>
        <taxon>Fungiina</taxon>
        <taxon>Poritidae</taxon>
        <taxon>Porites</taxon>
    </lineage>
</organism>
<proteinExistence type="predicted"/>
<dbReference type="EMBL" id="CALNXK010000223">
    <property type="protein sequence ID" value="CAH3177264.1"/>
    <property type="molecule type" value="Genomic_DNA"/>
</dbReference>
<evidence type="ECO:0000256" key="2">
    <source>
        <dbReference type="ARBA" id="ARBA00022737"/>
    </source>
</evidence>
<evidence type="ECO:0000259" key="4">
    <source>
        <dbReference type="PROSITE" id="PS50222"/>
    </source>
</evidence>
<reference evidence="5 6" key="1">
    <citation type="submission" date="2022-05" db="EMBL/GenBank/DDBJ databases">
        <authorList>
            <consortium name="Genoscope - CEA"/>
            <person name="William W."/>
        </authorList>
    </citation>
    <scope>NUCLEOTIDE SEQUENCE [LARGE SCALE GENOMIC DNA]</scope>
</reference>
<feature type="domain" description="EF-hand" evidence="4">
    <location>
        <begin position="57"/>
        <end position="92"/>
    </location>
</feature>
<sequence length="190" mass="21546">MADAPPSLKKVRDACKRRGATGAKGLSRAFRIYDDDGSKTLNRDEFFTGLQDYGVTLTAEEAEELWAYFDRDGAGGINIDEFILAFRKPLEGSRLKIVKQAFKKADKTGDGVINCKDLKGGYNCREHPKYKNGEMTEMEVFQEFLKNFEPDQGKDGQVTEKEFCEYYACLGANIDNDAYFDLMVRNAWKI</sequence>
<dbReference type="InterPro" id="IPR018247">
    <property type="entry name" value="EF_Hand_1_Ca_BS"/>
</dbReference>
<dbReference type="PANTHER" id="PTHR34524">
    <property type="entry name" value="CALCYPHOSIN"/>
    <property type="match status" value="1"/>
</dbReference>
<dbReference type="SMART" id="SM00054">
    <property type="entry name" value="EFh"/>
    <property type="match status" value="4"/>
</dbReference>
<gene>
    <name evidence="5" type="ORF">PLOB_00019195</name>
</gene>
<dbReference type="Pfam" id="PF13499">
    <property type="entry name" value="EF-hand_7"/>
    <property type="match status" value="2"/>
</dbReference>
<evidence type="ECO:0000256" key="1">
    <source>
        <dbReference type="ARBA" id="ARBA00022723"/>
    </source>
</evidence>
<dbReference type="InterPro" id="IPR011992">
    <property type="entry name" value="EF-hand-dom_pair"/>
</dbReference>
<dbReference type="InterPro" id="IPR002048">
    <property type="entry name" value="EF_hand_dom"/>
</dbReference>
<evidence type="ECO:0000313" key="5">
    <source>
        <dbReference type="EMBL" id="CAH3177264.1"/>
    </source>
</evidence>
<dbReference type="InterPro" id="IPR051581">
    <property type="entry name" value="Ca-bind"/>
</dbReference>
<evidence type="ECO:0000313" key="6">
    <source>
        <dbReference type="Proteomes" id="UP001159405"/>
    </source>
</evidence>
<keyword evidence="6" id="KW-1185">Reference proteome</keyword>
<dbReference type="PROSITE" id="PS00018">
    <property type="entry name" value="EF_HAND_1"/>
    <property type="match status" value="1"/>
</dbReference>
<feature type="domain" description="EF-hand" evidence="4">
    <location>
        <begin position="21"/>
        <end position="56"/>
    </location>
</feature>
<feature type="domain" description="EF-hand" evidence="4">
    <location>
        <begin position="136"/>
        <end position="173"/>
    </location>
</feature>
<comment type="caution">
    <text evidence="5">The sequence shown here is derived from an EMBL/GenBank/DDBJ whole genome shotgun (WGS) entry which is preliminary data.</text>
</comment>
<name>A0ABN8RH57_9CNID</name>
<dbReference type="PANTHER" id="PTHR34524:SF6">
    <property type="entry name" value="CALCYPHOSINE LIKE"/>
    <property type="match status" value="1"/>
</dbReference>
<keyword evidence="3" id="KW-0106">Calcium</keyword>
<keyword evidence="1" id="KW-0479">Metal-binding</keyword>
<dbReference type="Proteomes" id="UP001159405">
    <property type="component" value="Unassembled WGS sequence"/>
</dbReference>
<accession>A0ABN8RH57</accession>